<organism evidence="3">
    <name type="scientific">Rhodopseudomonas palustris (strain ATCC BAA-98 / CGA009)</name>
    <dbReference type="NCBI Taxonomy" id="258594"/>
    <lineage>
        <taxon>Bacteria</taxon>
        <taxon>Pseudomonadati</taxon>
        <taxon>Pseudomonadota</taxon>
        <taxon>Alphaproteobacteria</taxon>
        <taxon>Hyphomicrobiales</taxon>
        <taxon>Nitrobacteraceae</taxon>
        <taxon>Rhodopseudomonas</taxon>
    </lineage>
</organism>
<reference evidence="3" key="1">
    <citation type="journal article" date="2004" name="Nat. Biotechnol.">
        <title>Complete genome sequence of the metabolically versatile photosynthetic bacterium Rhodopseudomonas palustris.</title>
        <authorList>
            <person name="Larimer F.W."/>
            <person name="Chain P."/>
            <person name="Hauser L."/>
            <person name="Lamerdin J."/>
            <person name="Malfatti S."/>
            <person name="Do L."/>
            <person name="Land M.L."/>
            <person name="Pelletier D.A."/>
            <person name="Beatty J.T."/>
            <person name="Lang A.S."/>
            <person name="Tabita F.R."/>
            <person name="Gibson J.L."/>
            <person name="Hanson T.E."/>
            <person name="Bobst C."/>
            <person name="Torres J.L."/>
            <person name="Peres C."/>
            <person name="Harrison F.H."/>
            <person name="Gibson J."/>
            <person name="Harwood C.S."/>
        </authorList>
    </citation>
    <scope>NUCLEOTIDE SEQUENCE [LARGE SCALE GENOMIC DNA]</scope>
    <source>
        <strain evidence="3">CGA009</strain>
    </source>
</reference>
<dbReference type="HOGENOM" id="CLU_1276784_0_0_5"/>
<accession>Q6NAG6</accession>
<protein>
    <submittedName>
        <fullName evidence="3">Uncharacterized protein</fullName>
    </submittedName>
</protein>
<evidence type="ECO:0000313" key="3">
    <source>
        <dbReference type="EMBL" id="CAE26662.1"/>
    </source>
</evidence>
<keyword evidence="2" id="KW-0472">Membrane</keyword>
<feature type="transmembrane region" description="Helical" evidence="2">
    <location>
        <begin position="12"/>
        <end position="33"/>
    </location>
</feature>
<gene>
    <name evidence="3" type="ordered locus">RPA1219</name>
</gene>
<evidence type="ECO:0000256" key="1">
    <source>
        <dbReference type="SAM" id="MobiDB-lite"/>
    </source>
</evidence>
<keyword evidence="2" id="KW-1133">Transmembrane helix</keyword>
<dbReference type="EMBL" id="BX572596">
    <property type="protein sequence ID" value="CAE26662.1"/>
    <property type="molecule type" value="Genomic_DNA"/>
</dbReference>
<evidence type="ECO:0000256" key="2">
    <source>
        <dbReference type="SAM" id="Phobius"/>
    </source>
</evidence>
<sequence>MERRNMEYLSALGPLLILMLFGGGLVIAAYLTFDDMRSRGGSFDATSFITSIRSTVDRVRALPPTTLIMIGAVVVAALFVYLVSASGYYARPAAVETSAAPAAVETAATPAPEAAAPPPAAKAAPAPAPATKAPAADKQAAAAAPAAIAAVRNVTSTSCASDGCPVTCAANETLTSAYCVNGGAAKLADQLTVKDGSVTAKCSPSASAIKVACARK</sequence>
<proteinExistence type="predicted"/>
<feature type="compositionally biased region" description="Low complexity" evidence="1">
    <location>
        <begin position="121"/>
        <end position="130"/>
    </location>
</feature>
<keyword evidence="2" id="KW-0812">Transmembrane</keyword>
<feature type="transmembrane region" description="Helical" evidence="2">
    <location>
        <begin position="61"/>
        <end position="83"/>
    </location>
</feature>
<feature type="region of interest" description="Disordered" evidence="1">
    <location>
        <begin position="110"/>
        <end position="130"/>
    </location>
</feature>
<dbReference type="AlphaFoldDB" id="Q6NAG6"/>
<name>Q6NAG6_RHOPA</name>